<comment type="caution">
    <text evidence="1">The sequence shown here is derived from an EMBL/GenBank/DDBJ whole genome shotgun (WGS) entry which is preliminary data.</text>
</comment>
<sequence length="248" mass="28060">MIQERCDKFWRDPEFLGPFLPGQNKCKKVRRKEGGKEMRNDNQGISEVKIGLGHSIKGLERAERLFKLAVVEFIALDPIVADLPIGLFAKAVNEHNIRSMAEERGLSIEEVRNPPKGRPYAALVTYETWEYGLLRAKYESSAATFEMSASYGPEVSLHHVYFPPRRGQRTFRRFMRLCDSVTSGKGGGRRKKLLKQKCTAEAREALKKAIEQATCGAWTPSEEDLETMEMFVDIAAYDEREASITAPA</sequence>
<dbReference type="Proteomes" id="UP000177103">
    <property type="component" value="Unassembled WGS sequence"/>
</dbReference>
<accession>A0A1G1W6X4</accession>
<protein>
    <submittedName>
        <fullName evidence="1">Uncharacterized protein</fullName>
    </submittedName>
</protein>
<organism evidence="1 2">
    <name type="scientific">Candidatus Woykebacteria bacterium RBG_13_40_7b</name>
    <dbReference type="NCBI Taxonomy" id="1802594"/>
    <lineage>
        <taxon>Bacteria</taxon>
        <taxon>Candidatus Woykeibacteriota</taxon>
    </lineage>
</organism>
<gene>
    <name evidence="1" type="ORF">A2Y57_00155</name>
</gene>
<dbReference type="AlphaFoldDB" id="A0A1G1W6X4"/>
<dbReference type="EMBL" id="MHCQ01000043">
    <property type="protein sequence ID" value="OGY23354.1"/>
    <property type="molecule type" value="Genomic_DNA"/>
</dbReference>
<name>A0A1G1W6X4_9BACT</name>
<reference evidence="1 2" key="1">
    <citation type="journal article" date="2016" name="Nat. Commun.">
        <title>Thousands of microbial genomes shed light on interconnected biogeochemical processes in an aquifer system.</title>
        <authorList>
            <person name="Anantharaman K."/>
            <person name="Brown C.T."/>
            <person name="Hug L.A."/>
            <person name="Sharon I."/>
            <person name="Castelle C.J."/>
            <person name="Probst A.J."/>
            <person name="Thomas B.C."/>
            <person name="Singh A."/>
            <person name="Wilkins M.J."/>
            <person name="Karaoz U."/>
            <person name="Brodie E.L."/>
            <person name="Williams K.H."/>
            <person name="Hubbard S.S."/>
            <person name="Banfield J.F."/>
        </authorList>
    </citation>
    <scope>NUCLEOTIDE SEQUENCE [LARGE SCALE GENOMIC DNA]</scope>
</reference>
<proteinExistence type="predicted"/>
<evidence type="ECO:0000313" key="2">
    <source>
        <dbReference type="Proteomes" id="UP000177103"/>
    </source>
</evidence>
<evidence type="ECO:0000313" key="1">
    <source>
        <dbReference type="EMBL" id="OGY23354.1"/>
    </source>
</evidence>